<sequence>MELCSDYYKLRGWSEEGVPPEGDSI</sequence>
<gene>
    <name evidence="1" type="ORF">ENG14_06290</name>
</gene>
<protein>
    <recommendedName>
        <fullName evidence="2">Aldehyde ferredoxin oxidoreductase C-terminal domain-containing protein</fullName>
    </recommendedName>
</protein>
<proteinExistence type="predicted"/>
<dbReference type="AlphaFoldDB" id="A0A7C1AZ13"/>
<comment type="caution">
    <text evidence="1">The sequence shown here is derived from an EMBL/GenBank/DDBJ whole genome shotgun (WGS) entry which is preliminary data.</text>
</comment>
<dbReference type="Proteomes" id="UP000886355">
    <property type="component" value="Unassembled WGS sequence"/>
</dbReference>
<evidence type="ECO:0008006" key="2">
    <source>
        <dbReference type="Google" id="ProtNLM"/>
    </source>
</evidence>
<dbReference type="EMBL" id="DQZW01000294">
    <property type="protein sequence ID" value="HDL90496.1"/>
    <property type="molecule type" value="Genomic_DNA"/>
</dbReference>
<accession>A0A7C1AZ13</accession>
<reference evidence="1" key="1">
    <citation type="journal article" date="2020" name="mSystems">
        <title>Genome- and Community-Level Interaction Insights into Carbon Utilization and Element Cycling Functions of Hydrothermarchaeota in Hydrothermal Sediment.</title>
        <authorList>
            <person name="Zhou Z."/>
            <person name="Liu Y."/>
            <person name="Xu W."/>
            <person name="Pan J."/>
            <person name="Luo Z.H."/>
            <person name="Li M."/>
        </authorList>
    </citation>
    <scope>NUCLEOTIDE SEQUENCE [LARGE SCALE GENOMIC DNA]</scope>
    <source>
        <strain evidence="1">HyVt-19</strain>
    </source>
</reference>
<organism evidence="1">
    <name type="scientific">Thermodesulforhabdus norvegica</name>
    <dbReference type="NCBI Taxonomy" id="39841"/>
    <lineage>
        <taxon>Bacteria</taxon>
        <taxon>Pseudomonadati</taxon>
        <taxon>Thermodesulfobacteriota</taxon>
        <taxon>Syntrophobacteria</taxon>
        <taxon>Syntrophobacterales</taxon>
        <taxon>Thermodesulforhabdaceae</taxon>
        <taxon>Thermodesulforhabdus</taxon>
    </lineage>
</organism>
<name>A0A7C1AZ13_9BACT</name>
<evidence type="ECO:0000313" key="1">
    <source>
        <dbReference type="EMBL" id="HDL90496.1"/>
    </source>
</evidence>